<dbReference type="CDD" id="cd12691">
    <property type="entry name" value="RRM2_PTBPH1_PTBPH2"/>
    <property type="match status" value="1"/>
</dbReference>
<evidence type="ECO:0000256" key="7">
    <source>
        <dbReference type="ARBA" id="ARBA00056336"/>
    </source>
</evidence>
<reference evidence="12" key="1">
    <citation type="journal article" date="2016" name="Nature">
        <title>The genome of the seagrass Zostera marina reveals angiosperm adaptation to the sea.</title>
        <authorList>
            <person name="Olsen J.L."/>
            <person name="Rouze P."/>
            <person name="Verhelst B."/>
            <person name="Lin Y.-C."/>
            <person name="Bayer T."/>
            <person name="Collen J."/>
            <person name="Dattolo E."/>
            <person name="De Paoli E."/>
            <person name="Dittami S."/>
            <person name="Maumus F."/>
            <person name="Michel G."/>
            <person name="Kersting A."/>
            <person name="Lauritano C."/>
            <person name="Lohaus R."/>
            <person name="Toepel M."/>
            <person name="Tonon T."/>
            <person name="Vanneste K."/>
            <person name="Amirebrahimi M."/>
            <person name="Brakel J."/>
            <person name="Bostroem C."/>
            <person name="Chovatia M."/>
            <person name="Grimwood J."/>
            <person name="Jenkins J.W."/>
            <person name="Jueterbock A."/>
            <person name="Mraz A."/>
            <person name="Stam W.T."/>
            <person name="Tice H."/>
            <person name="Bornberg-Bauer E."/>
            <person name="Green P.J."/>
            <person name="Pearson G.A."/>
            <person name="Procaccini G."/>
            <person name="Duarte C.M."/>
            <person name="Schmutz J."/>
            <person name="Reusch T.B.H."/>
            <person name="Van de Peer Y."/>
        </authorList>
    </citation>
    <scope>NUCLEOTIDE SEQUENCE [LARGE SCALE GENOMIC DNA]</scope>
    <source>
        <strain evidence="12">cv. Finnish</strain>
    </source>
</reference>
<dbReference type="GO" id="GO:0006417">
    <property type="term" value="P:regulation of translation"/>
    <property type="evidence" value="ECO:0007669"/>
    <property type="project" value="UniProtKB-ARBA"/>
</dbReference>
<evidence type="ECO:0000256" key="5">
    <source>
        <dbReference type="ARBA" id="ARBA00022990"/>
    </source>
</evidence>
<keyword evidence="4 8" id="KW-0694">RNA-binding</keyword>
<evidence type="ECO:0000256" key="4">
    <source>
        <dbReference type="ARBA" id="ARBA00022884"/>
    </source>
</evidence>
<feature type="region of interest" description="Disordered" evidence="9">
    <location>
        <begin position="397"/>
        <end position="453"/>
    </location>
</feature>
<dbReference type="Pfam" id="PF11835">
    <property type="entry name" value="RRM_8"/>
    <property type="match status" value="1"/>
</dbReference>
<dbReference type="SMART" id="SM00360">
    <property type="entry name" value="RRM"/>
    <property type="match status" value="2"/>
</dbReference>
<dbReference type="OrthoDB" id="296632at2759"/>
<feature type="domain" description="RRM" evidence="10">
    <location>
        <begin position="18"/>
        <end position="96"/>
    </location>
</feature>
<keyword evidence="2" id="KW-0507">mRNA processing</keyword>
<proteinExistence type="predicted"/>
<dbReference type="InterPro" id="IPR034792">
    <property type="entry name" value="PTBPH1/PTBPH2_RRM1"/>
</dbReference>
<dbReference type="AlphaFoldDB" id="A0A0K9PL21"/>
<keyword evidence="3" id="KW-0677">Repeat</keyword>
<dbReference type="CDD" id="cd12686">
    <property type="entry name" value="RRM1_PTBPH1_PTBPH2"/>
    <property type="match status" value="1"/>
</dbReference>
<evidence type="ECO:0000256" key="8">
    <source>
        <dbReference type="PROSITE-ProRule" id="PRU00176"/>
    </source>
</evidence>
<dbReference type="InterPro" id="IPR034793">
    <property type="entry name" value="PTBPH1/PTBPH2_RRM2"/>
</dbReference>
<dbReference type="Proteomes" id="UP000036987">
    <property type="component" value="Unassembled WGS sequence"/>
</dbReference>
<name>A0A0K9PL21_ZOSMR</name>
<keyword evidence="6" id="KW-0539">Nucleus</keyword>
<dbReference type="InterPro" id="IPR035979">
    <property type="entry name" value="RBD_domain_sf"/>
</dbReference>
<evidence type="ECO:0000313" key="12">
    <source>
        <dbReference type="Proteomes" id="UP000036987"/>
    </source>
</evidence>
<accession>A0A0K9PL21</accession>
<evidence type="ECO:0000256" key="1">
    <source>
        <dbReference type="ARBA" id="ARBA00004123"/>
    </source>
</evidence>
<evidence type="ECO:0000259" key="10">
    <source>
        <dbReference type="PROSITE" id="PS50102"/>
    </source>
</evidence>
<dbReference type="InterPro" id="IPR034794">
    <property type="entry name" value="PTBPH1/PTBPH2_RRM3"/>
</dbReference>
<comment type="caution">
    <text evidence="11">The sequence shown here is derived from an EMBL/GenBank/DDBJ whole genome shotgun (WGS) entry which is preliminary data.</text>
</comment>
<dbReference type="FunFam" id="3.30.70.330:FF:000260">
    <property type="entry name" value="Polypyrimidine tract-binding protein homolog 2"/>
    <property type="match status" value="1"/>
</dbReference>
<evidence type="ECO:0000256" key="6">
    <source>
        <dbReference type="ARBA" id="ARBA00023242"/>
    </source>
</evidence>
<dbReference type="GO" id="GO:0003729">
    <property type="term" value="F:mRNA binding"/>
    <property type="evidence" value="ECO:0000318"/>
    <property type="project" value="GO_Central"/>
</dbReference>
<dbReference type="GO" id="GO:0006397">
    <property type="term" value="P:mRNA processing"/>
    <property type="evidence" value="ECO:0007669"/>
    <property type="project" value="UniProtKB-KW"/>
</dbReference>
<keyword evidence="12" id="KW-1185">Reference proteome</keyword>
<comment type="function">
    <text evidence="7">Plays a role in pre-mRNA splicing. Binds to the polypyrimidine tract of introns. May promote the binding of U2 snRNP to pre-mRNA.</text>
</comment>
<dbReference type="GO" id="GO:0000932">
    <property type="term" value="C:P-body"/>
    <property type="evidence" value="ECO:0007669"/>
    <property type="project" value="UniProtKB-ARBA"/>
</dbReference>
<dbReference type="PANTHER" id="PTHR15592">
    <property type="entry name" value="MATRIN 3/NUCLEAR PROTEIN 220-RELATED"/>
    <property type="match status" value="1"/>
</dbReference>
<dbReference type="GO" id="GO:0043484">
    <property type="term" value="P:regulation of RNA splicing"/>
    <property type="evidence" value="ECO:0000318"/>
    <property type="project" value="GO_Central"/>
</dbReference>
<dbReference type="Pfam" id="PF13893">
    <property type="entry name" value="RRM_5"/>
    <property type="match status" value="1"/>
</dbReference>
<evidence type="ECO:0000256" key="3">
    <source>
        <dbReference type="ARBA" id="ARBA00022737"/>
    </source>
</evidence>
<dbReference type="EMBL" id="LFYR01000757">
    <property type="protein sequence ID" value="KMZ69634.1"/>
    <property type="molecule type" value="Genomic_DNA"/>
</dbReference>
<comment type="subcellular location">
    <subcellularLocation>
        <location evidence="1">Nucleus</location>
    </subcellularLocation>
</comment>
<evidence type="ECO:0000256" key="9">
    <source>
        <dbReference type="SAM" id="MobiDB-lite"/>
    </source>
</evidence>
<keyword evidence="5" id="KW-0007">Acetylation</keyword>
<dbReference type="GO" id="GO:0000381">
    <property type="term" value="P:regulation of alternative mRNA splicing, via spliceosome"/>
    <property type="evidence" value="ECO:0007669"/>
    <property type="project" value="UniProtKB-ARBA"/>
</dbReference>
<organism evidence="11 12">
    <name type="scientific">Zostera marina</name>
    <name type="common">Eelgrass</name>
    <dbReference type="NCBI Taxonomy" id="29655"/>
    <lineage>
        <taxon>Eukaryota</taxon>
        <taxon>Viridiplantae</taxon>
        <taxon>Streptophyta</taxon>
        <taxon>Embryophyta</taxon>
        <taxon>Tracheophyta</taxon>
        <taxon>Spermatophyta</taxon>
        <taxon>Magnoliopsida</taxon>
        <taxon>Liliopsida</taxon>
        <taxon>Zosteraceae</taxon>
        <taxon>Zostera</taxon>
    </lineage>
</organism>
<dbReference type="PROSITE" id="PS50102">
    <property type="entry name" value="RRM"/>
    <property type="match status" value="1"/>
</dbReference>
<dbReference type="InterPro" id="IPR000504">
    <property type="entry name" value="RRM_dom"/>
</dbReference>
<dbReference type="InterPro" id="IPR012677">
    <property type="entry name" value="Nucleotide-bd_a/b_plait_sf"/>
</dbReference>
<dbReference type="FunFam" id="3.30.70.330:FF:000324">
    <property type="entry name" value="Polypyrimidine tract-binding protein-like 2"/>
    <property type="match status" value="2"/>
</dbReference>
<protein>
    <submittedName>
        <fullName evidence="11">Polypyrimidine tract-binding protein-like</fullName>
    </submittedName>
</protein>
<dbReference type="Pfam" id="PF00076">
    <property type="entry name" value="RRM_1"/>
    <property type="match status" value="1"/>
</dbReference>
<dbReference type="SUPFAM" id="SSF54928">
    <property type="entry name" value="RNA-binding domain, RBD"/>
    <property type="match status" value="3"/>
</dbReference>
<evidence type="ECO:0000256" key="2">
    <source>
        <dbReference type="ARBA" id="ARBA00022664"/>
    </source>
</evidence>
<gene>
    <name evidence="11" type="ORF">ZOSMA_20G01120</name>
</gene>
<dbReference type="OMA" id="CYLRINY"/>
<dbReference type="GO" id="GO:0005634">
    <property type="term" value="C:nucleus"/>
    <property type="evidence" value="ECO:0000318"/>
    <property type="project" value="GO_Central"/>
</dbReference>
<dbReference type="GO" id="GO:0009845">
    <property type="term" value="P:seed germination"/>
    <property type="evidence" value="ECO:0007669"/>
    <property type="project" value="UniProtKB-ARBA"/>
</dbReference>
<dbReference type="CDD" id="cd12690">
    <property type="entry name" value="RRM3_PTBPH1_PTBPH2"/>
    <property type="match status" value="1"/>
</dbReference>
<dbReference type="STRING" id="29655.A0A0K9PL21"/>
<evidence type="ECO:0000313" key="11">
    <source>
        <dbReference type="EMBL" id="KMZ69634.1"/>
    </source>
</evidence>
<dbReference type="InterPro" id="IPR021790">
    <property type="entry name" value="PTBP1-like_RRM2"/>
</dbReference>
<dbReference type="Gene3D" id="3.30.70.330">
    <property type="match status" value="3"/>
</dbReference>
<sequence>MSFSSGQPQFRYTQTPSKVLHLRNLPWECTEEELVELCKPFGRIVNTKCNVGANRNQAFVEFSDQNQAIAMVSYCASSSEPPQVRGKSVYIQYSNRQEIVNNKSTGDISGNVLLVTIEGVEAGDVSIDVIHLVFSAFGYVHKIATFEKTAGFQALIQFTDADTASAARNALDGRSIPRYLLPEHIGSCYLRINYSAHTDLNIKFQSHRSRDYTNPHLPVNPSAIEGVTQPIVGPDGKKKESESNVLLASIENPQYAVTADVFHTVFSAFGAVQKIAIFDKNGGLQALIQYPDVATATVAKEALEGHCIYDGGYCKLHLSYSRHNDLIVKGNSDRSRDYTIPATGILQPQQAPGMPQQTVGWQNNLPAGMGYAGAQAGSQAPPPLHNGQMPVWDPNMQAGRSFGAPNAYSGQTSAPQYIHPPTGYPGNSSFGRPPNISSSSSSSIGQPPVYYSR</sequence>